<comment type="caution">
    <text evidence="1">The sequence shown here is derived from an EMBL/GenBank/DDBJ whole genome shotgun (WGS) entry which is preliminary data.</text>
</comment>
<sequence>MVRELGRDAYAAEAGTLVGTWVSRGWSAGLAVPPDRPDWSDDDADAGLEGLVSVLVARRDRPRRLSVCGYLVDTYCLGVKNALGPTVLGDRELPDFRRRFFQSMQWVEAPDELARHLVFGAVDHARSLGFEPHPDFAPAAAHLGDRPGSSALTFGRDGVPTFIAGPGDDPARVIRTLTRAVGADGFQAVTHA</sequence>
<keyword evidence="2" id="KW-1185">Reference proteome</keyword>
<reference evidence="1" key="1">
    <citation type="submission" date="2021-04" db="EMBL/GenBank/DDBJ databases">
        <title>Pseudonocardia sp. nov., isolated from sandy soil of mangrove forest.</title>
        <authorList>
            <person name="Zan Z."/>
            <person name="Huang R."/>
            <person name="Liu W."/>
        </authorList>
    </citation>
    <scope>NUCLEOTIDE SEQUENCE</scope>
    <source>
        <strain evidence="1">S2-4</strain>
    </source>
</reference>
<gene>
    <name evidence="1" type="ORF">KDL28_02745</name>
</gene>
<proteinExistence type="predicted"/>
<evidence type="ECO:0000313" key="2">
    <source>
        <dbReference type="Proteomes" id="UP001165283"/>
    </source>
</evidence>
<protein>
    <submittedName>
        <fullName evidence="1">Helix-turn-helix domain-containing protein</fullName>
    </submittedName>
</protein>
<dbReference type="EMBL" id="JAGSOV010000009">
    <property type="protein sequence ID" value="MCO1653966.1"/>
    <property type="molecule type" value="Genomic_DNA"/>
</dbReference>
<accession>A0ABT0ZTA9</accession>
<dbReference type="Proteomes" id="UP001165283">
    <property type="component" value="Unassembled WGS sequence"/>
</dbReference>
<name>A0ABT0ZTA9_9PSEU</name>
<organism evidence="1 2">
    <name type="scientific">Pseudonocardia humida</name>
    <dbReference type="NCBI Taxonomy" id="2800819"/>
    <lineage>
        <taxon>Bacteria</taxon>
        <taxon>Bacillati</taxon>
        <taxon>Actinomycetota</taxon>
        <taxon>Actinomycetes</taxon>
        <taxon>Pseudonocardiales</taxon>
        <taxon>Pseudonocardiaceae</taxon>
        <taxon>Pseudonocardia</taxon>
    </lineage>
</organism>
<evidence type="ECO:0000313" key="1">
    <source>
        <dbReference type="EMBL" id="MCO1653966.1"/>
    </source>
</evidence>